<evidence type="ECO:0000256" key="1">
    <source>
        <dbReference type="SAM" id="Coils"/>
    </source>
</evidence>
<keyword evidence="1" id="KW-0175">Coiled coil</keyword>
<dbReference type="SMART" id="SM00091">
    <property type="entry name" value="PAS"/>
    <property type="match status" value="1"/>
</dbReference>
<dbReference type="Pfam" id="PF13185">
    <property type="entry name" value="GAF_2"/>
    <property type="match status" value="1"/>
</dbReference>
<dbReference type="PANTHER" id="PTHR44757">
    <property type="entry name" value="DIGUANYLATE CYCLASE DGCP"/>
    <property type="match status" value="1"/>
</dbReference>
<feature type="coiled-coil region" evidence="1">
    <location>
        <begin position="939"/>
        <end position="973"/>
    </location>
</feature>
<feature type="domain" description="GGDEF" evidence="4">
    <location>
        <begin position="452"/>
        <end position="585"/>
    </location>
</feature>
<dbReference type="FunFam" id="3.30.70.270:FF:000001">
    <property type="entry name" value="Diguanylate cyclase domain protein"/>
    <property type="match status" value="1"/>
</dbReference>
<dbReference type="NCBIfam" id="TIGR00229">
    <property type="entry name" value="sensory_box"/>
    <property type="match status" value="1"/>
</dbReference>
<dbReference type="Gene3D" id="3.30.450.20">
    <property type="entry name" value="PAS domain"/>
    <property type="match status" value="2"/>
</dbReference>
<dbReference type="SUPFAM" id="SSF55781">
    <property type="entry name" value="GAF domain-like"/>
    <property type="match status" value="1"/>
</dbReference>
<evidence type="ECO:0000259" key="2">
    <source>
        <dbReference type="PROSITE" id="PS50112"/>
    </source>
</evidence>
<dbReference type="Gene3D" id="3.20.20.450">
    <property type="entry name" value="EAL domain"/>
    <property type="match status" value="1"/>
</dbReference>
<dbReference type="OrthoDB" id="5372181at2"/>
<dbReference type="InterPro" id="IPR052155">
    <property type="entry name" value="Biofilm_reg_signaling"/>
</dbReference>
<dbReference type="InterPro" id="IPR001633">
    <property type="entry name" value="EAL_dom"/>
</dbReference>
<dbReference type="InterPro" id="IPR035919">
    <property type="entry name" value="EAL_sf"/>
</dbReference>
<evidence type="ECO:0000313" key="5">
    <source>
        <dbReference type="EMBL" id="EHP30543.1"/>
    </source>
</evidence>
<dbReference type="HOGENOM" id="CLU_000445_70_20_7"/>
<dbReference type="CDD" id="cd01949">
    <property type="entry name" value="GGDEF"/>
    <property type="match status" value="1"/>
</dbReference>
<evidence type="ECO:0000313" key="6">
    <source>
        <dbReference type="Proteomes" id="UP000006431"/>
    </source>
</evidence>
<feature type="domain" description="PAS" evidence="2">
    <location>
        <begin position="134"/>
        <end position="204"/>
    </location>
</feature>
<dbReference type="Pfam" id="PF00990">
    <property type="entry name" value="GGDEF"/>
    <property type="match status" value="1"/>
</dbReference>
<feature type="domain" description="EAL" evidence="3">
    <location>
        <begin position="594"/>
        <end position="848"/>
    </location>
</feature>
<dbReference type="InterPro" id="IPR000014">
    <property type="entry name" value="PAS"/>
</dbReference>
<dbReference type="InterPro" id="IPR029016">
    <property type="entry name" value="GAF-like_dom_sf"/>
</dbReference>
<dbReference type="Proteomes" id="UP000006431">
    <property type="component" value="Unassembled WGS sequence"/>
</dbReference>
<dbReference type="InterPro" id="IPR035965">
    <property type="entry name" value="PAS-like_dom_sf"/>
</dbReference>
<dbReference type="SMART" id="SM00267">
    <property type="entry name" value="GGDEF"/>
    <property type="match status" value="1"/>
</dbReference>
<reference evidence="5 6" key="1">
    <citation type="journal article" date="2012" name="Proc. Natl. Acad. Sci. U.S.A.">
        <title>Genome and physiology of a model Epsilonproteobacterium responsible for sulfide detoxification in marine oxygen depletion zones.</title>
        <authorList>
            <person name="Grote J."/>
            <person name="Schott T."/>
            <person name="Bruckner C.G."/>
            <person name="Glockner F.O."/>
            <person name="Jost G."/>
            <person name="Teeling H."/>
            <person name="Labrenz M."/>
            <person name="Jurgens K."/>
        </authorList>
    </citation>
    <scope>NUCLEOTIDE SEQUENCE [LARGE SCALE GENOMIC DNA]</scope>
    <source>
        <strain evidence="5 6">GD1</strain>
    </source>
</reference>
<dbReference type="InterPro" id="IPR029787">
    <property type="entry name" value="Nucleotide_cyclase"/>
</dbReference>
<dbReference type="RefSeq" id="WP_008336797.1">
    <property type="nucleotide sequence ID" value="NZ_AFRZ01000001.1"/>
</dbReference>
<proteinExistence type="predicted"/>
<dbReference type="CDD" id="cd01948">
    <property type="entry name" value="EAL"/>
    <property type="match status" value="1"/>
</dbReference>
<dbReference type="SUPFAM" id="SSF55073">
    <property type="entry name" value="Nucleotide cyclase"/>
    <property type="match status" value="1"/>
</dbReference>
<dbReference type="Gene3D" id="3.30.70.270">
    <property type="match status" value="1"/>
</dbReference>
<dbReference type="NCBIfam" id="TIGR00254">
    <property type="entry name" value="GGDEF"/>
    <property type="match status" value="1"/>
</dbReference>
<evidence type="ECO:0000259" key="3">
    <source>
        <dbReference type="PROSITE" id="PS50883"/>
    </source>
</evidence>
<dbReference type="InterPro" id="IPR025991">
    <property type="entry name" value="Chemoreceptor_zinc-bind_dom"/>
</dbReference>
<dbReference type="Pfam" id="PF13682">
    <property type="entry name" value="CZB"/>
    <property type="match status" value="1"/>
</dbReference>
<organism evidence="5 6">
    <name type="scientific">Sulfurimonas gotlandica (strain DSM 19862 / JCM 16533 / GD1)</name>
    <dbReference type="NCBI Taxonomy" id="929558"/>
    <lineage>
        <taxon>Bacteria</taxon>
        <taxon>Pseudomonadati</taxon>
        <taxon>Campylobacterota</taxon>
        <taxon>Epsilonproteobacteria</taxon>
        <taxon>Campylobacterales</taxon>
        <taxon>Sulfurimonadaceae</taxon>
        <taxon>Sulfurimonas</taxon>
    </lineage>
</organism>
<dbReference type="InterPro" id="IPR000160">
    <property type="entry name" value="GGDEF_dom"/>
</dbReference>
<evidence type="ECO:0000259" key="4">
    <source>
        <dbReference type="PROSITE" id="PS50887"/>
    </source>
</evidence>
<dbReference type="PATRIC" id="fig|929558.5.peg.2011"/>
<keyword evidence="6" id="KW-1185">Reference proteome</keyword>
<accession>B6BJ28</accession>
<dbReference type="PROSITE" id="PS50887">
    <property type="entry name" value="GGDEF"/>
    <property type="match status" value="1"/>
</dbReference>
<dbReference type="SUPFAM" id="SSF55785">
    <property type="entry name" value="PYP-like sensor domain (PAS domain)"/>
    <property type="match status" value="2"/>
</dbReference>
<accession>H1FWW7</accession>
<dbReference type="SMART" id="SM00052">
    <property type="entry name" value="EAL"/>
    <property type="match status" value="1"/>
</dbReference>
<dbReference type="PROSITE" id="PS50112">
    <property type="entry name" value="PAS"/>
    <property type="match status" value="1"/>
</dbReference>
<dbReference type="GO" id="GO:0003824">
    <property type="term" value="F:catalytic activity"/>
    <property type="evidence" value="ECO:0007669"/>
    <property type="project" value="UniProtKB-ARBA"/>
</dbReference>
<dbReference type="InterPro" id="IPR003018">
    <property type="entry name" value="GAF"/>
</dbReference>
<protein>
    <submittedName>
        <fullName evidence="5">Diguanylate cyclase/phosphodiesterase with PAS/PAC and GAF sensor(S)</fullName>
    </submittedName>
</protein>
<sequence length="973" mass="111693">MILDTNYLNEFIDDFPIGIARNDTTGKLPNRFNKFLIEMFGWEVSDIDTMDKWFLKAYPDGQYRNQVLQLWQEKINETEAQGKCYSEPFNVKITCKDGSLKWCEVRYYRKDNFVYGTFVDITETNNLTTSLHKERNKYIALLESAQDGFWMVDSTETILDVNEAYCLMSGYSKDEIIGSKISAFEATQDEEYIKKNLENIIKNGGGLFETSHYKKDGTLIDLEISVSYAKIENGVFFSLLRDITERNLDKKLSDLRLKLSNLVHDNVAKELLLQTALDEAEAITNSKIGFFHFVDDDQEHVSLQVWSTNTLKKMCFAEGADFHYPISEAGVWVDCIHQQKAVIYNDYESLPHKKGLPEGHAPLKGFISVPQFKNEKVVTIVGVGNKESDYTQKDVEIVEKISNIAYEYHQRLLAESKIEFMAYYDVLTGLPNRELLTDRLKQSIALSNRTKQPVAICYLDLDGFKPINDKFGHETGDKLLKLFAQRFKEHLREGDTISRIGGDEFILLLSGFESQKQLKEILVRLIDTANIPFEIDQNRIHISCSIGATIYPIDNSDTDTLIRHADQAMYRAKEIGKSNYIIYTPIENIDSQENEKLLEDFSHALGRSEVVLHYQPKVSLYDSSIIGFEALSRWNHPEKGMLYPASFIHIIENTPQEIALGEWVIKEALAVLNNWHKNGYTYTISVNISPRHIQLQGFADYLEKALSIYSNKFASKLELEILEVAGVTDLTNVVHVMNKCKNLGVKFSLDDFGTGYSSLTHFHRLPIDILKIDQNFVIDMIENSDDLDIVEGVIQLAKALKRPVVAEGVETLEIALMLLYLGSDYAQGYGIAKPMPLDNIQDWISSWKSNKLWKHMMKYKDIEGENSINVALFSHQMWMKEIKEFLTGTLNEIPVSEAICQFSKWYKGAGRTRHGSKESYPFLQAIHHEVHEIADDIHKLMLDNNIENAKKQYKFLKLRSKELKSLVKKMEKQ</sequence>
<dbReference type="PANTHER" id="PTHR44757:SF2">
    <property type="entry name" value="BIOFILM ARCHITECTURE MAINTENANCE PROTEIN MBAA"/>
    <property type="match status" value="1"/>
</dbReference>
<dbReference type="PROSITE" id="PS50883">
    <property type="entry name" value="EAL"/>
    <property type="match status" value="1"/>
</dbReference>
<dbReference type="Gene3D" id="3.30.450.40">
    <property type="match status" value="1"/>
</dbReference>
<dbReference type="Pfam" id="PF13426">
    <property type="entry name" value="PAS_9"/>
    <property type="match status" value="2"/>
</dbReference>
<dbReference type="STRING" id="929558.SMGD1_2020"/>
<name>B6BJ28_SULGG</name>
<gene>
    <name evidence="5" type="ORF">SMGD1_2020</name>
</gene>
<dbReference type="eggNOG" id="COG5001">
    <property type="taxonomic scope" value="Bacteria"/>
</dbReference>
<dbReference type="SUPFAM" id="SSF141868">
    <property type="entry name" value="EAL domain-like"/>
    <property type="match status" value="1"/>
</dbReference>
<dbReference type="CDD" id="cd00130">
    <property type="entry name" value="PAS"/>
    <property type="match status" value="1"/>
</dbReference>
<dbReference type="Gene3D" id="1.20.120.30">
    <property type="entry name" value="Aspartate receptor, ligand-binding domain"/>
    <property type="match status" value="1"/>
</dbReference>
<comment type="caution">
    <text evidence="5">The sequence shown here is derived from an EMBL/GenBank/DDBJ whole genome shotgun (WGS) entry which is preliminary data.</text>
</comment>
<dbReference type="EMBL" id="AFRZ01000001">
    <property type="protein sequence ID" value="EHP30543.1"/>
    <property type="molecule type" value="Genomic_DNA"/>
</dbReference>
<dbReference type="Pfam" id="PF00563">
    <property type="entry name" value="EAL"/>
    <property type="match status" value="1"/>
</dbReference>
<dbReference type="InterPro" id="IPR043128">
    <property type="entry name" value="Rev_trsase/Diguanyl_cyclase"/>
</dbReference>
<dbReference type="AlphaFoldDB" id="B6BJ28"/>